<protein>
    <submittedName>
        <fullName evidence="1">Uncharacterized protein</fullName>
    </submittedName>
</protein>
<accession>A0A6V7PSF0</accession>
<dbReference type="PANTHER" id="PTHR46871">
    <property type="entry name" value="BROMO-ADJACENT HOMOLOGY (BAH) DOMAIN-CONTAINING PROTEIN"/>
    <property type="match status" value="1"/>
</dbReference>
<reference evidence="1" key="1">
    <citation type="submission" date="2020-07" db="EMBL/GenBank/DDBJ databases">
        <authorList>
            <person name="Lin J."/>
        </authorList>
    </citation>
    <scope>NUCLEOTIDE SEQUENCE</scope>
</reference>
<organism evidence="1">
    <name type="scientific">Ananas comosus var. bracteatus</name>
    <name type="common">red pineapple</name>
    <dbReference type="NCBI Taxonomy" id="296719"/>
    <lineage>
        <taxon>Eukaryota</taxon>
        <taxon>Viridiplantae</taxon>
        <taxon>Streptophyta</taxon>
        <taxon>Embryophyta</taxon>
        <taxon>Tracheophyta</taxon>
        <taxon>Spermatophyta</taxon>
        <taxon>Magnoliopsida</taxon>
        <taxon>Liliopsida</taxon>
        <taxon>Poales</taxon>
        <taxon>Bromeliaceae</taxon>
        <taxon>Bromelioideae</taxon>
        <taxon>Ananas</taxon>
    </lineage>
</organism>
<dbReference type="EMBL" id="LR862151">
    <property type="protein sequence ID" value="CAD1833760.1"/>
    <property type="molecule type" value="Genomic_DNA"/>
</dbReference>
<evidence type="ECO:0000313" key="1">
    <source>
        <dbReference type="EMBL" id="CAD1833760.1"/>
    </source>
</evidence>
<gene>
    <name evidence="1" type="ORF">CB5_LOCUS16971</name>
</gene>
<sequence length="127" mass="14800">MGIKIRYPTYCNYFRRFWCICLALECIACGHTWYTPRDAISSLTIDTPNIVGNAGTAPWATAEFEDVEKKLVSPEKQRSLLLTSFTSQLRLICLFWKPKNRSTDQRQKILLTYMQQIVNSLSMVFFF</sequence>
<proteinExistence type="predicted"/>
<dbReference type="AlphaFoldDB" id="A0A6V7PSF0"/>
<dbReference type="PANTHER" id="PTHR46871:SF1">
    <property type="entry name" value="BROMO-ADJACENT HOMOLOGY (BAH) DOMAIN-CONTAINING PROTEIN"/>
    <property type="match status" value="1"/>
</dbReference>
<name>A0A6V7PSF0_ANACO</name>